<evidence type="ECO:0000313" key="1">
    <source>
        <dbReference type="EMBL" id="KFG38682.1"/>
    </source>
</evidence>
<reference evidence="1 2" key="1">
    <citation type="submission" date="2014-02" db="EMBL/GenBank/DDBJ databases">
        <authorList>
            <person name="Sibley D."/>
            <person name="Venepally P."/>
            <person name="Karamycheva S."/>
            <person name="Hadjithomas M."/>
            <person name="Khan A."/>
            <person name="Brunk B."/>
            <person name="Roos D."/>
            <person name="Caler E."/>
            <person name="Lorenzi H."/>
        </authorList>
    </citation>
    <scope>NUCLEOTIDE SEQUENCE [LARGE SCALE GENOMIC DNA]</scope>
    <source>
        <strain evidence="1 2">GAB2-2007-GAL-DOM2</strain>
    </source>
</reference>
<organism evidence="1 2">
    <name type="scientific">Toxoplasma gondii GAB2-2007-GAL-DOM2</name>
    <dbReference type="NCBI Taxonomy" id="1130820"/>
    <lineage>
        <taxon>Eukaryota</taxon>
        <taxon>Sar</taxon>
        <taxon>Alveolata</taxon>
        <taxon>Apicomplexa</taxon>
        <taxon>Conoidasida</taxon>
        <taxon>Coccidia</taxon>
        <taxon>Eucoccidiorida</taxon>
        <taxon>Eimeriorina</taxon>
        <taxon>Sarcocystidae</taxon>
        <taxon>Toxoplasma</taxon>
    </lineage>
</organism>
<sequence>MPTSILRRVACAALSLPQRAAPLKAKKPVVKKNVK</sequence>
<dbReference type="Proteomes" id="UP000028837">
    <property type="component" value="Unassembled WGS sequence"/>
</dbReference>
<gene>
    <name evidence="1" type="ORF">TGDOM2_266260A</name>
</gene>
<protein>
    <submittedName>
        <fullName evidence="1">Uncharacterized protein</fullName>
    </submittedName>
</protein>
<dbReference type="VEuPathDB" id="ToxoDB:TGDOM2_266260A"/>
<dbReference type="EMBL" id="AHZU02000908">
    <property type="protein sequence ID" value="KFG38682.1"/>
    <property type="molecule type" value="Genomic_DNA"/>
</dbReference>
<proteinExistence type="predicted"/>
<feature type="non-terminal residue" evidence="1">
    <location>
        <position position="35"/>
    </location>
</feature>
<dbReference type="AlphaFoldDB" id="A0A086K2R4"/>
<comment type="caution">
    <text evidence="1">The sequence shown here is derived from an EMBL/GenBank/DDBJ whole genome shotgun (WGS) entry which is preliminary data.</text>
</comment>
<accession>A0A086K2R4</accession>
<evidence type="ECO:0000313" key="2">
    <source>
        <dbReference type="Proteomes" id="UP000028837"/>
    </source>
</evidence>
<name>A0A086K2R4_TOXGO</name>